<dbReference type="OrthoDB" id="44277at2759"/>
<feature type="coiled-coil region" evidence="1">
    <location>
        <begin position="1178"/>
        <end position="1209"/>
    </location>
</feature>
<dbReference type="Gene3D" id="2.30.30.190">
    <property type="entry name" value="CAP Gly-rich-like domain"/>
    <property type="match status" value="1"/>
</dbReference>
<keyword evidence="3" id="KW-0472">Membrane</keyword>
<gene>
    <name evidence="5" type="ORF">NSK_008697</name>
</gene>
<evidence type="ECO:0000313" key="5">
    <source>
        <dbReference type="EMBL" id="TFJ80140.1"/>
    </source>
</evidence>
<accession>A0A4D9CM01</accession>
<dbReference type="PANTHER" id="PTHR22753:SF14">
    <property type="entry name" value="MONOACYLGLYCEROL_DIACYLGLYCEROL O-ACYLTRANSFERASE"/>
    <property type="match status" value="1"/>
</dbReference>
<feature type="compositionally biased region" description="Low complexity" evidence="2">
    <location>
        <begin position="774"/>
        <end position="795"/>
    </location>
</feature>
<protein>
    <recommendedName>
        <fullName evidence="4">CAP-Gly domain-containing protein</fullName>
    </recommendedName>
</protein>
<dbReference type="Proteomes" id="UP000355283">
    <property type="component" value="Unassembled WGS sequence"/>
</dbReference>
<feature type="compositionally biased region" description="Basic and acidic residues" evidence="2">
    <location>
        <begin position="1143"/>
        <end position="1161"/>
    </location>
</feature>
<evidence type="ECO:0000256" key="2">
    <source>
        <dbReference type="SAM" id="MobiDB-lite"/>
    </source>
</evidence>
<dbReference type="InterPro" id="IPR000938">
    <property type="entry name" value="CAP-Gly_domain"/>
</dbReference>
<evidence type="ECO:0000256" key="1">
    <source>
        <dbReference type="SAM" id="Coils"/>
    </source>
</evidence>
<keyword evidence="1" id="KW-0175">Coiled coil</keyword>
<sequence>MQTSKSLSTPQLWQRCTSLVFYFIFAPFFILKWFWSFLPWTSTLRGEADEVRQERRRNGKDRGRRDSILDFRPPPRWLLRILVLPLAILNPPDARHLEHVVRCVDRGEKILLVGNQCLLGLDQVVFLTLLYLETGVCARRLHDAMFGRVPILSAFLRWTGGVRGTKNIAEKLMADGQPLLFYPGGLEESFKAPGTPTYGLKWGERLGFIMLAIKHEYTLIPFSSLGMEDAVCPLLRLPLHPFLRLFNTKRPPTAIPLLLPGYNTCEKQYFLFGEPLSTKRFQGGYENTEACQLTFDVLRTRVTRLIEEGKRIREGDQGRYVRGRLWKALMGGRRREDGEVGGRRANIMTLLVAAGEEEGRQTSEGGQKKMHPEIGGGSAGAHSSDEGGVRGRLEMRGAQGRGREDGTIKPCQFPGFKVFLLEVSRKKLHQRGVAEPLPGGMATRASKRLQSEQQKQAQHEYAIGDRVRLVKEALEGTVQFTGTTSFASGKWIGIVLDDGRGKNDGSVDDHRYFKCAPLHGIFVRETQVTHASSAPSLEGTNAPRTRLGRRAGAPRAGEAGARDDALPPKRPSTARTTRSKLADLKDKRDAVLQKAGEGQPSSEPAALTDPGGPPSSSSHSRTTPASTVPSHGDKQGRAEARSSTTLPAESPTPLDRPSPGAAPGPGNIDTASRRPGDNARTRAGDTSQGQEGGPKLRVERSQEPLPPGMLRSPGMWAPEHGGNRKEKREGMEGGGGEEGRERGKEGNRGALGGRGDGPEEETQEIAPLHPPALSTPSAAEQASASSSSSIPSAAARGEQGSPPPLNPTPPLDSFVPGRDGASPHLPQDTAHGVSQRDAHDPFEDPDFLNLSLSASMGGSLEPAGGAPLRPNLSLKGRGNDGGDGQAPRRAPGRFSFVAGRAWEGGGPRGGGKEGRRLSVGGREGDLAAQIHGLKALLQKKNVELETLRAKMEGEGEGGAEGGEETSESIRALTVAVADLKEEKAAAARQVEEMREKMARMTVRREEEVEEGGKEGPREEGEGQTARVDWERRCGTLLQDKRIHEGRLALLEEEARVWEEKVRQGEREGKAATEELRKVQGAAALAGRRVVEMEAQVTSLQEMIELLTLDKEQLLIDQEELQEKMMDLEVELETARLEREELAAEVGREGGMEGEQRSRPGEDGSGGEGEGEANGPEQNQRLRTALKRLQEMYILEKAEAERLRRREEEEVPWRAALEEEVTDLREWKARQSLATAVLHEQIESGQAVGMLVERLTEKNLALEEKVRELRAAMGEMEVTQELSEELEAGHAREARALHAECLEWEAAFREKEEEVRALAREGEERERLARRLQDGLRRVRQEKEALEKAMAGGGWRGNEEGMDLPGWRGGRRGALALIPSEVWEEGGIEEGGEEMGAWEAGACLARTAAKMDLALGAMEAQQQRASSSPPSSSPSLFPSSFFSSRCPPSRLLSSANFRPFRSTRDPERLLEHINRRRQEGGLALTLAHGRALVHWLLRRLELWQGGNAGVGEGEGKTPEQAMPPAGESDIDRARGLNAGVVRVLGPVEGLLDQVLRALQEEEGACEGLLPHPSLAEALGRVEELVLSGVGGREDGWEETLWKEVESASFIATAPFLMGCVVEQAALAGALVEGKEAGEGGTEGGKAVADLQAMVEVVQREVGRSLTREGQVSTVLSTEDSRGRGLCEDEIQGAAAALRRLYESSSAAFLQLRPQGGRFSPSKMSRPPLGDKPVDAWRLVVAEAVEGWKAFVHALRPGGLTRLPTGEACFLAVGEGGREGGREDKGEEGGTEGLLGVRKQRTARVQERLRGMLRDGRRLKEVESSMRGLRQRLWEREREGEVLRTQVSGLEELLHRTRGREGVIEGLREEVGRAEEARAQAEGENQVLSEALEVVKEQADRLEEENRTLRTRPAAPAPPSLPPSLPPPGFEGVHASDDSSLAGRSPP</sequence>
<keyword evidence="3" id="KW-1133">Transmembrane helix</keyword>
<comment type="caution">
    <text evidence="5">The sequence shown here is derived from an EMBL/GenBank/DDBJ whole genome shotgun (WGS) entry which is preliminary data.</text>
</comment>
<feature type="compositionally biased region" description="Pro residues" evidence="2">
    <location>
        <begin position="1913"/>
        <end position="1927"/>
    </location>
</feature>
<feature type="domain" description="CAP-Gly" evidence="4">
    <location>
        <begin position="482"/>
        <end position="524"/>
    </location>
</feature>
<organism evidence="5 6">
    <name type="scientific">Nannochloropsis salina CCMP1776</name>
    <dbReference type="NCBI Taxonomy" id="1027361"/>
    <lineage>
        <taxon>Eukaryota</taxon>
        <taxon>Sar</taxon>
        <taxon>Stramenopiles</taxon>
        <taxon>Ochrophyta</taxon>
        <taxon>Eustigmatophyceae</taxon>
        <taxon>Eustigmatales</taxon>
        <taxon>Monodopsidaceae</taxon>
        <taxon>Microchloropsis</taxon>
        <taxon>Microchloropsis salina</taxon>
    </lineage>
</organism>
<feature type="compositionally biased region" description="Basic and acidic residues" evidence="2">
    <location>
        <begin position="580"/>
        <end position="591"/>
    </location>
</feature>
<dbReference type="EMBL" id="SDOX01000183">
    <property type="protein sequence ID" value="TFJ80140.1"/>
    <property type="molecule type" value="Genomic_DNA"/>
</dbReference>
<dbReference type="InterPro" id="IPR036859">
    <property type="entry name" value="CAP-Gly_dom_sf"/>
</dbReference>
<feature type="region of interest" description="Disordered" evidence="2">
    <location>
        <begin position="997"/>
        <end position="1026"/>
    </location>
</feature>
<feature type="compositionally biased region" description="Pro residues" evidence="2">
    <location>
        <begin position="801"/>
        <end position="810"/>
    </location>
</feature>
<feature type="compositionally biased region" description="Basic and acidic residues" evidence="2">
    <location>
        <begin position="671"/>
        <end position="683"/>
    </location>
</feature>
<evidence type="ECO:0000256" key="3">
    <source>
        <dbReference type="SAM" id="Phobius"/>
    </source>
</evidence>
<dbReference type="SMART" id="SM01052">
    <property type="entry name" value="CAP_GLY"/>
    <property type="match status" value="1"/>
</dbReference>
<dbReference type="GO" id="GO:0016020">
    <property type="term" value="C:membrane"/>
    <property type="evidence" value="ECO:0007669"/>
    <property type="project" value="TreeGrafter"/>
</dbReference>
<proteinExistence type="predicted"/>
<feature type="coiled-coil region" evidence="1">
    <location>
        <begin position="1251"/>
        <end position="1348"/>
    </location>
</feature>
<reference evidence="5 6" key="1">
    <citation type="submission" date="2019-01" db="EMBL/GenBank/DDBJ databases">
        <title>Nuclear Genome Assembly of the Microalgal Biofuel strain Nannochloropsis salina CCMP1776.</title>
        <authorList>
            <person name="Hovde B."/>
        </authorList>
    </citation>
    <scope>NUCLEOTIDE SEQUENCE [LARGE SCALE GENOMIC DNA]</scope>
    <source>
        <strain evidence="5 6">CCMP1776</strain>
    </source>
</reference>
<keyword evidence="6" id="KW-1185">Reference proteome</keyword>
<feature type="compositionally biased region" description="Basic and acidic residues" evidence="2">
    <location>
        <begin position="1896"/>
        <end position="1906"/>
    </location>
</feature>
<evidence type="ECO:0000259" key="4">
    <source>
        <dbReference type="PROSITE" id="PS50245"/>
    </source>
</evidence>
<dbReference type="SUPFAM" id="SSF74924">
    <property type="entry name" value="Cap-Gly domain"/>
    <property type="match status" value="1"/>
</dbReference>
<feature type="compositionally biased region" description="Polar residues" evidence="2">
    <location>
        <begin position="530"/>
        <end position="539"/>
    </location>
</feature>
<feature type="compositionally biased region" description="Low complexity" evidence="2">
    <location>
        <begin position="608"/>
        <end position="627"/>
    </location>
</feature>
<dbReference type="PROSITE" id="PS00845">
    <property type="entry name" value="CAP_GLY_1"/>
    <property type="match status" value="1"/>
</dbReference>
<name>A0A4D9CM01_9STRA</name>
<dbReference type="PANTHER" id="PTHR22753">
    <property type="entry name" value="TRANSMEMBRANE PROTEIN 68"/>
    <property type="match status" value="1"/>
</dbReference>
<dbReference type="Pfam" id="PF01302">
    <property type="entry name" value="CAP_GLY"/>
    <property type="match status" value="1"/>
</dbReference>
<keyword evidence="3" id="KW-0812">Transmembrane</keyword>
<feature type="compositionally biased region" description="Low complexity" evidence="2">
    <location>
        <begin position="1425"/>
        <end position="1439"/>
    </location>
</feature>
<feature type="region of interest" description="Disordered" evidence="2">
    <location>
        <begin position="434"/>
        <end position="458"/>
    </location>
</feature>
<feature type="compositionally biased region" description="Basic and acidic residues" evidence="2">
    <location>
        <begin position="357"/>
        <end position="372"/>
    </location>
</feature>
<feature type="region of interest" description="Disordered" evidence="2">
    <location>
        <begin position="1143"/>
        <end position="1178"/>
    </location>
</feature>
<feature type="compositionally biased region" description="Basic and acidic residues" evidence="2">
    <location>
        <begin position="997"/>
        <end position="1020"/>
    </location>
</feature>
<feature type="region of interest" description="Disordered" evidence="2">
    <location>
        <begin position="1418"/>
        <end position="1439"/>
    </location>
</feature>
<feature type="region of interest" description="Disordered" evidence="2">
    <location>
        <begin position="530"/>
        <end position="919"/>
    </location>
</feature>
<feature type="transmembrane region" description="Helical" evidence="3">
    <location>
        <begin position="12"/>
        <end position="35"/>
    </location>
</feature>
<evidence type="ECO:0000313" key="6">
    <source>
        <dbReference type="Proteomes" id="UP000355283"/>
    </source>
</evidence>
<feature type="compositionally biased region" description="Basic and acidic residues" evidence="2">
    <location>
        <begin position="631"/>
        <end position="640"/>
    </location>
</feature>
<feature type="region of interest" description="Disordered" evidence="2">
    <location>
        <begin position="1896"/>
        <end position="1945"/>
    </location>
</feature>
<feature type="compositionally biased region" description="Basic and acidic residues" evidence="2">
    <location>
        <begin position="721"/>
        <end position="747"/>
    </location>
</feature>
<feature type="compositionally biased region" description="Low complexity" evidence="2">
    <location>
        <begin position="542"/>
        <end position="559"/>
    </location>
</feature>
<feature type="region of interest" description="Disordered" evidence="2">
    <location>
        <begin position="356"/>
        <end position="389"/>
    </location>
</feature>
<dbReference type="PROSITE" id="PS50245">
    <property type="entry name" value="CAP_GLY_2"/>
    <property type="match status" value="1"/>
</dbReference>